<dbReference type="EMBL" id="AKCU01000501">
    <property type="protein sequence ID" value="EKV05433.1"/>
    <property type="molecule type" value="Genomic_DNA"/>
</dbReference>
<dbReference type="AlphaFoldDB" id="K9FRU1"/>
<gene>
    <name evidence="1" type="ORF">PDIP_82910</name>
</gene>
<name>K9FRU1_PEND1</name>
<dbReference type="Proteomes" id="UP000009886">
    <property type="component" value="Unassembled WGS sequence"/>
</dbReference>
<comment type="caution">
    <text evidence="1">The sequence shown here is derived from an EMBL/GenBank/DDBJ whole genome shotgun (WGS) entry which is preliminary data.</text>
</comment>
<evidence type="ECO:0000313" key="1">
    <source>
        <dbReference type="EMBL" id="EKV05433.1"/>
    </source>
</evidence>
<protein>
    <submittedName>
        <fullName evidence="1">Uncharacterized protein</fullName>
    </submittedName>
</protein>
<dbReference type="VEuPathDB" id="FungiDB:PDIP_82910"/>
<proteinExistence type="predicted"/>
<organism evidence="1 2">
    <name type="scientific">Penicillium digitatum (strain Pd1 / CECT 20795)</name>
    <name type="common">Green mold</name>
    <dbReference type="NCBI Taxonomy" id="1170230"/>
    <lineage>
        <taxon>Eukaryota</taxon>
        <taxon>Fungi</taxon>
        <taxon>Dikarya</taxon>
        <taxon>Ascomycota</taxon>
        <taxon>Pezizomycotina</taxon>
        <taxon>Eurotiomycetes</taxon>
        <taxon>Eurotiomycetidae</taxon>
        <taxon>Eurotiales</taxon>
        <taxon>Aspergillaceae</taxon>
        <taxon>Penicillium</taxon>
    </lineage>
</organism>
<dbReference type="HOGENOM" id="CLU_3406512_0_0_1"/>
<evidence type="ECO:0000313" key="2">
    <source>
        <dbReference type="Proteomes" id="UP000009886"/>
    </source>
</evidence>
<accession>K9FRU1</accession>
<sequence>MYTLGGVLVLDAHNDLKHCSRFLDFAGLVV</sequence>
<reference evidence="2" key="1">
    <citation type="journal article" date="2012" name="BMC Genomics">
        <title>Genome sequence of the necrotrophic fungus Penicillium digitatum, the main postharvest pathogen of citrus.</title>
        <authorList>
            <person name="Marcet-Houben M."/>
            <person name="Ballester A.-R."/>
            <person name="de la Fuente B."/>
            <person name="Harries E."/>
            <person name="Marcos J.F."/>
            <person name="Gonzalez-Candelas L."/>
            <person name="Gabaldon T."/>
        </authorList>
    </citation>
    <scope>NUCLEOTIDE SEQUENCE [LARGE SCALE GENOMIC DNA]</scope>
    <source>
        <strain evidence="2">Pd1 / CECT 20795</strain>
    </source>
</reference>
<dbReference type="KEGG" id="pdp:PDIP_82910"/>